<reference evidence="5 6" key="1">
    <citation type="submission" date="2020-10" db="EMBL/GenBank/DDBJ databases">
        <title>ChiBAC.</title>
        <authorList>
            <person name="Zenner C."/>
            <person name="Hitch T.C.A."/>
            <person name="Clavel T."/>
        </authorList>
    </citation>
    <scope>NUCLEOTIDE SEQUENCE [LARGE SCALE GENOMIC DNA]</scope>
    <source>
        <strain evidence="5 6">DSM 108706</strain>
    </source>
</reference>
<organism evidence="5 6">
    <name type="scientific">Gallibacter intestinalis</name>
    <dbReference type="NCBI Taxonomy" id="2779356"/>
    <lineage>
        <taxon>Bacteria</taxon>
        <taxon>Bacillati</taxon>
        <taxon>Bacillota</taxon>
        <taxon>Clostridia</taxon>
        <taxon>Eubacteriales</taxon>
        <taxon>Eubacteriaceae</taxon>
        <taxon>Gallibacter</taxon>
    </lineage>
</organism>
<evidence type="ECO:0000256" key="3">
    <source>
        <dbReference type="ARBA" id="ARBA00023125"/>
    </source>
</evidence>
<dbReference type="RefSeq" id="WP_226385663.1">
    <property type="nucleotide sequence ID" value="NZ_JADCKA010000013.1"/>
</dbReference>
<proteinExistence type="inferred from homology"/>
<evidence type="ECO:0000313" key="6">
    <source>
        <dbReference type="Proteomes" id="UP001516588"/>
    </source>
</evidence>
<protein>
    <submittedName>
        <fullName evidence="5">HU family DNA-binding protein</fullName>
    </submittedName>
</protein>
<dbReference type="PANTHER" id="PTHR33175:SF3">
    <property type="entry name" value="DNA-BINDING PROTEIN HU-BETA"/>
    <property type="match status" value="1"/>
</dbReference>
<keyword evidence="6" id="KW-1185">Reference proteome</keyword>
<dbReference type="PANTHER" id="PTHR33175">
    <property type="entry name" value="DNA-BINDING PROTEIN HU"/>
    <property type="match status" value="1"/>
</dbReference>
<comment type="caution">
    <text evidence="5">The sequence shown here is derived from an EMBL/GenBank/DDBJ whole genome shotgun (WGS) entry which is preliminary data.</text>
</comment>
<dbReference type="Pfam" id="PF00216">
    <property type="entry name" value="Bac_DNA_binding"/>
    <property type="match status" value="1"/>
</dbReference>
<gene>
    <name evidence="5" type="ORF">INF20_07010</name>
</gene>
<comment type="similarity">
    <text evidence="1 4">Belongs to the bacterial histone-like protein family.</text>
</comment>
<dbReference type="Proteomes" id="UP001516588">
    <property type="component" value="Unassembled WGS sequence"/>
</dbReference>
<dbReference type="EMBL" id="JADCKA010000013">
    <property type="protein sequence ID" value="MBE5036018.1"/>
    <property type="molecule type" value="Genomic_DNA"/>
</dbReference>
<dbReference type="GO" id="GO:0003677">
    <property type="term" value="F:DNA binding"/>
    <property type="evidence" value="ECO:0007669"/>
    <property type="project" value="UniProtKB-KW"/>
</dbReference>
<dbReference type="InterPro" id="IPR010992">
    <property type="entry name" value="IHF-like_DNA-bd_dom_sf"/>
</dbReference>
<accession>A0ABR9QYP7</accession>
<dbReference type="CDD" id="cd13831">
    <property type="entry name" value="HU"/>
    <property type="match status" value="1"/>
</dbReference>
<evidence type="ECO:0000313" key="5">
    <source>
        <dbReference type="EMBL" id="MBE5036018.1"/>
    </source>
</evidence>
<dbReference type="Gene3D" id="4.10.520.10">
    <property type="entry name" value="IHF-like DNA-binding proteins"/>
    <property type="match status" value="1"/>
</dbReference>
<evidence type="ECO:0000256" key="2">
    <source>
        <dbReference type="ARBA" id="ARBA00023067"/>
    </source>
</evidence>
<keyword evidence="2" id="KW-0226">DNA condensation</keyword>
<dbReference type="SMART" id="SM00411">
    <property type="entry name" value="BHL"/>
    <property type="match status" value="1"/>
</dbReference>
<dbReference type="InterPro" id="IPR000119">
    <property type="entry name" value="Hist_DNA-bd"/>
</dbReference>
<dbReference type="SUPFAM" id="SSF47729">
    <property type="entry name" value="IHF-like DNA-binding proteins"/>
    <property type="match status" value="1"/>
</dbReference>
<evidence type="ECO:0000256" key="4">
    <source>
        <dbReference type="RuleBase" id="RU003939"/>
    </source>
</evidence>
<sequence>MNKKELVEAIAGKTGFTKKDSELVLDAAMETIENELVSGGSVKLIGFGSFAVVDRRPRTGRNPRKPEQPIKIPASKAVVFKTGSDLKKKVNK</sequence>
<name>A0ABR9QYP7_9FIRM</name>
<keyword evidence="3 5" id="KW-0238">DNA-binding</keyword>
<evidence type="ECO:0000256" key="1">
    <source>
        <dbReference type="ARBA" id="ARBA00010529"/>
    </source>
</evidence>